<keyword evidence="2" id="KW-0472">Membrane</keyword>
<protein>
    <submittedName>
        <fullName evidence="3">Uncharacterized protein</fullName>
    </submittedName>
</protein>
<organism evidence="3 4">
    <name type="scientific">Epidermidibacterium keratini</name>
    <dbReference type="NCBI Taxonomy" id="1891644"/>
    <lineage>
        <taxon>Bacteria</taxon>
        <taxon>Bacillati</taxon>
        <taxon>Actinomycetota</taxon>
        <taxon>Actinomycetes</taxon>
        <taxon>Sporichthyales</taxon>
        <taxon>Sporichthyaceae</taxon>
        <taxon>Epidermidibacterium</taxon>
    </lineage>
</organism>
<dbReference type="KEGG" id="eke:EK0264_03670"/>
<keyword evidence="2" id="KW-1133">Transmembrane helix</keyword>
<evidence type="ECO:0000256" key="1">
    <source>
        <dbReference type="SAM" id="Coils"/>
    </source>
</evidence>
<evidence type="ECO:0000256" key="2">
    <source>
        <dbReference type="SAM" id="Phobius"/>
    </source>
</evidence>
<dbReference type="RefSeq" id="WP_159543050.1">
    <property type="nucleotide sequence ID" value="NZ_CP047156.1"/>
</dbReference>
<feature type="coiled-coil region" evidence="1">
    <location>
        <begin position="53"/>
        <end position="80"/>
    </location>
</feature>
<dbReference type="Proteomes" id="UP000463857">
    <property type="component" value="Chromosome"/>
</dbReference>
<dbReference type="InParanoid" id="A0A7L4YKW2"/>
<accession>A0A7L4YKW2</accession>
<feature type="transmembrane region" description="Helical" evidence="2">
    <location>
        <begin position="12"/>
        <end position="33"/>
    </location>
</feature>
<evidence type="ECO:0000313" key="4">
    <source>
        <dbReference type="Proteomes" id="UP000463857"/>
    </source>
</evidence>
<sequence>MTEKTERILRATAKIALWVAVAVVMYFVIGWLQDRMGKDQYEAMFVALLLVLLLRSDDTARRAQRQVANLQRALARTKERQ</sequence>
<dbReference type="AlphaFoldDB" id="A0A7L4YKW2"/>
<keyword evidence="2" id="KW-0812">Transmembrane</keyword>
<dbReference type="EMBL" id="CP047156">
    <property type="protein sequence ID" value="QHB99468.1"/>
    <property type="molecule type" value="Genomic_DNA"/>
</dbReference>
<keyword evidence="4" id="KW-1185">Reference proteome</keyword>
<evidence type="ECO:0000313" key="3">
    <source>
        <dbReference type="EMBL" id="QHB99468.1"/>
    </source>
</evidence>
<reference evidence="3 4" key="1">
    <citation type="journal article" date="2018" name="Int. J. Syst. Evol. Microbiol.">
        <title>Epidermidibacterium keratini gen. nov., sp. nov., a member of the family Sporichthyaceae, isolated from keratin epidermis.</title>
        <authorList>
            <person name="Lee D.G."/>
            <person name="Trujillo M.E."/>
            <person name="Kang S."/>
            <person name="Nam J.J."/>
            <person name="Kim Y.J."/>
        </authorList>
    </citation>
    <scope>NUCLEOTIDE SEQUENCE [LARGE SCALE GENOMIC DNA]</scope>
    <source>
        <strain evidence="3 4">EPI-7</strain>
    </source>
</reference>
<proteinExistence type="predicted"/>
<name>A0A7L4YKW2_9ACTN</name>
<keyword evidence="1" id="KW-0175">Coiled coil</keyword>
<gene>
    <name evidence="3" type="ORF">EK0264_03670</name>
</gene>